<dbReference type="InterPro" id="IPR051696">
    <property type="entry name" value="DENN_Domain_GEFs"/>
</dbReference>
<dbReference type="PROSITE" id="PS50211">
    <property type="entry name" value="DENN"/>
    <property type="match status" value="1"/>
</dbReference>
<dbReference type="PROSITE" id="PS50106">
    <property type="entry name" value="PDZ"/>
    <property type="match status" value="1"/>
</dbReference>
<dbReference type="RefSeq" id="XP_008603878.1">
    <property type="nucleotide sequence ID" value="XM_008605656.1"/>
</dbReference>
<protein>
    <recommendedName>
        <fullName evidence="5">UDENN domain-containing protein</fullName>
    </recommendedName>
</protein>
<dbReference type="EMBL" id="JH767132">
    <property type="protein sequence ID" value="EQC42455.1"/>
    <property type="molecule type" value="Genomic_DNA"/>
</dbReference>
<dbReference type="Pfam" id="PF03456">
    <property type="entry name" value="uDENN"/>
    <property type="match status" value="1"/>
</dbReference>
<dbReference type="InterPro" id="IPR001194">
    <property type="entry name" value="cDENN_dom"/>
</dbReference>
<dbReference type="GO" id="GO:0031410">
    <property type="term" value="C:cytoplasmic vesicle"/>
    <property type="evidence" value="ECO:0007669"/>
    <property type="project" value="TreeGrafter"/>
</dbReference>
<evidence type="ECO:0000313" key="3">
    <source>
        <dbReference type="EMBL" id="EQC42455.1"/>
    </source>
</evidence>
<evidence type="ECO:0000313" key="4">
    <source>
        <dbReference type="Proteomes" id="UP000030762"/>
    </source>
</evidence>
<dbReference type="GO" id="GO:0032483">
    <property type="term" value="P:regulation of Rab protein signal transduction"/>
    <property type="evidence" value="ECO:0007669"/>
    <property type="project" value="TreeGrafter"/>
</dbReference>
<feature type="domain" description="UDENN" evidence="2">
    <location>
        <begin position="8"/>
        <end position="628"/>
    </location>
</feature>
<dbReference type="SMART" id="SM00800">
    <property type="entry name" value="uDENN"/>
    <property type="match status" value="1"/>
</dbReference>
<name>T0R7P1_SAPDV</name>
<dbReference type="SMART" id="SM00801">
    <property type="entry name" value="dDENN"/>
    <property type="match status" value="1"/>
</dbReference>
<dbReference type="SMART" id="SM00799">
    <property type="entry name" value="DENN"/>
    <property type="match status" value="1"/>
</dbReference>
<dbReference type="InterPro" id="IPR001478">
    <property type="entry name" value="PDZ"/>
</dbReference>
<dbReference type="Proteomes" id="UP000030762">
    <property type="component" value="Unassembled WGS sequence"/>
</dbReference>
<evidence type="ECO:0000259" key="2">
    <source>
        <dbReference type="PROSITE" id="PS50211"/>
    </source>
</evidence>
<dbReference type="InterPro" id="IPR043153">
    <property type="entry name" value="DENN_C"/>
</dbReference>
<keyword evidence="4" id="KW-1185">Reference proteome</keyword>
<dbReference type="InterPro" id="IPR005113">
    <property type="entry name" value="uDENN_dom"/>
</dbReference>
<dbReference type="PANTHER" id="PTHR12296">
    <property type="entry name" value="DENN DOMAIN-CONTAINING PROTEIN 4"/>
    <property type="match status" value="1"/>
</dbReference>
<dbReference type="SUPFAM" id="SSF50156">
    <property type="entry name" value="PDZ domain-like"/>
    <property type="match status" value="1"/>
</dbReference>
<dbReference type="OrthoDB" id="74314at2759"/>
<gene>
    <name evidence="3" type="ORF">SDRG_00190</name>
</gene>
<dbReference type="InterPro" id="IPR005112">
    <property type="entry name" value="dDENN_dom"/>
</dbReference>
<dbReference type="Gene3D" id="3.30.450.200">
    <property type="match status" value="1"/>
</dbReference>
<feature type="domain" description="PDZ" evidence="1">
    <location>
        <begin position="441"/>
        <end position="490"/>
    </location>
</feature>
<proteinExistence type="predicted"/>
<accession>T0R7P1</accession>
<dbReference type="Gene3D" id="3.40.50.11500">
    <property type="match status" value="1"/>
</dbReference>
<evidence type="ECO:0000259" key="1">
    <source>
        <dbReference type="PROSITE" id="PS50106"/>
    </source>
</evidence>
<dbReference type="OMA" id="CFISHFA"/>
<dbReference type="InterPro" id="IPR036034">
    <property type="entry name" value="PDZ_sf"/>
</dbReference>
<dbReference type="eggNOG" id="KOG2080">
    <property type="taxonomic scope" value="Eukaryota"/>
</dbReference>
<dbReference type="Gene3D" id="2.30.42.10">
    <property type="match status" value="1"/>
</dbReference>
<dbReference type="VEuPathDB" id="FungiDB:SDRG_00190"/>
<dbReference type="PANTHER" id="PTHR12296:SF21">
    <property type="entry name" value="DENN DOMAIN-CONTAINING PROTEIN 3"/>
    <property type="match status" value="1"/>
</dbReference>
<dbReference type="GeneID" id="19940917"/>
<dbReference type="AlphaFoldDB" id="T0R7P1"/>
<reference evidence="3 4" key="1">
    <citation type="submission" date="2012-04" db="EMBL/GenBank/DDBJ databases">
        <title>The Genome Sequence of Saprolegnia declina VS20.</title>
        <authorList>
            <consortium name="The Broad Institute Genome Sequencing Platform"/>
            <person name="Russ C."/>
            <person name="Nusbaum C."/>
            <person name="Tyler B."/>
            <person name="van West P."/>
            <person name="Dieguez-Uribeondo J."/>
            <person name="de Bruijn I."/>
            <person name="Tripathy S."/>
            <person name="Jiang R."/>
            <person name="Young S.K."/>
            <person name="Zeng Q."/>
            <person name="Gargeya S."/>
            <person name="Fitzgerald M."/>
            <person name="Haas B."/>
            <person name="Abouelleil A."/>
            <person name="Alvarado L."/>
            <person name="Arachchi H.M."/>
            <person name="Berlin A."/>
            <person name="Chapman S.B."/>
            <person name="Goldberg J."/>
            <person name="Griggs A."/>
            <person name="Gujja S."/>
            <person name="Hansen M."/>
            <person name="Howarth C."/>
            <person name="Imamovic A."/>
            <person name="Larimer J."/>
            <person name="McCowen C."/>
            <person name="Montmayeur A."/>
            <person name="Murphy C."/>
            <person name="Neiman D."/>
            <person name="Pearson M."/>
            <person name="Priest M."/>
            <person name="Roberts A."/>
            <person name="Saif S."/>
            <person name="Shea T."/>
            <person name="Sisk P."/>
            <person name="Sykes S."/>
            <person name="Wortman J."/>
            <person name="Nusbaum C."/>
            <person name="Birren B."/>
        </authorList>
    </citation>
    <scope>NUCLEOTIDE SEQUENCE [LARGE SCALE GENOMIC DNA]</scope>
    <source>
        <strain evidence="3 4">VS20</strain>
    </source>
</reference>
<organism evidence="3 4">
    <name type="scientific">Saprolegnia diclina (strain VS20)</name>
    <dbReference type="NCBI Taxonomy" id="1156394"/>
    <lineage>
        <taxon>Eukaryota</taxon>
        <taxon>Sar</taxon>
        <taxon>Stramenopiles</taxon>
        <taxon>Oomycota</taxon>
        <taxon>Saprolegniomycetes</taxon>
        <taxon>Saprolegniales</taxon>
        <taxon>Saprolegniaceae</taxon>
        <taxon>Saprolegnia</taxon>
    </lineage>
</organism>
<dbReference type="Pfam" id="PF02141">
    <property type="entry name" value="DENN"/>
    <property type="match status" value="1"/>
</dbReference>
<sequence length="790" mass="86271">MFAPSLVDYFLEVVIADPVGTPVRSIAHRVPALDRPGFPLPDGVRYFCLPDKIDLRDRALYEKTPKFHAFTLTGGDGSRAYGFALTTYSHACDATLCLPRVFCFISHFALFGLFKEALGWIYHAQATEEANPDDVWLASPRAGALAFLEANPANNNHSSHDDTPATSWRDAIVDLVRRAPAPVVGATTEFYIHGQLLFQQTLHTSGLGYVDDACYQLLFQHLSIKNIIFILNCMLLEQRILIHSSHHGLLTPVCEALCALLYPFAWEHVYIPLLPMKLIEYLQAPVPFFMGVHTSYLTTKSGADVFASCVVIHLDKDKVVRPIHGSHGLQSALDHPVAKFPPTAVSLLQCKVQAILDLHQPIASAPTADANRVRSRRNARTSDVLRIDDASSEVDVTFGPGPLGITFEPTHVRLLATGADVAHPTSAVVKAFPQLQNGLPGPAALSGVLHIGSFLLSVNGVSTLSLSFEATCDLLRTQPRPLRLRFQNAPRPFPNACRFAARVQTSAFLSVAPVPKVVPATTTPITPWVDPVRVAFAGFFVDLFRGYAQYIVVTPTPAPQLAAPRSPQHSRRNSRQRQAAVAITFDADAFLGQLYATTTTFYRAFFETQAFQALINDTALGSLEQDDGVPAPALDLFLTCCADDVSSLRACLGRDVSALTRIITWQFPAPVATTNARRKVVMAIDVDHTTDDIRGVDLLVETAPAKRASATRQLEMMICGAIERPELDGPPSVQRRRRSMNASSMADLDNELASGARSNQVETGLPSLPLRNKLAVLSKSLLQRKTKTLA</sequence>
<dbReference type="InterPro" id="IPR037516">
    <property type="entry name" value="Tripartite_DENN"/>
</dbReference>
<evidence type="ECO:0008006" key="5">
    <source>
        <dbReference type="Google" id="ProtNLM"/>
    </source>
</evidence>
<dbReference type="InParanoid" id="T0R7P1"/>